<keyword evidence="1" id="KW-0732">Signal</keyword>
<evidence type="ECO:0000256" key="1">
    <source>
        <dbReference type="SAM" id="SignalP"/>
    </source>
</evidence>
<name>A0A368FMI1_ANCCA</name>
<evidence type="ECO:0008006" key="4">
    <source>
        <dbReference type="Google" id="ProtNLM"/>
    </source>
</evidence>
<accession>A0A368FMI1</accession>
<dbReference type="Proteomes" id="UP000252519">
    <property type="component" value="Unassembled WGS sequence"/>
</dbReference>
<evidence type="ECO:0000313" key="2">
    <source>
        <dbReference type="EMBL" id="RCN32040.1"/>
    </source>
</evidence>
<organism evidence="2 3">
    <name type="scientific">Ancylostoma caninum</name>
    <name type="common">Dog hookworm</name>
    <dbReference type="NCBI Taxonomy" id="29170"/>
    <lineage>
        <taxon>Eukaryota</taxon>
        <taxon>Metazoa</taxon>
        <taxon>Ecdysozoa</taxon>
        <taxon>Nematoda</taxon>
        <taxon>Chromadorea</taxon>
        <taxon>Rhabditida</taxon>
        <taxon>Rhabditina</taxon>
        <taxon>Rhabditomorpha</taxon>
        <taxon>Strongyloidea</taxon>
        <taxon>Ancylostomatidae</taxon>
        <taxon>Ancylostomatinae</taxon>
        <taxon>Ancylostoma</taxon>
    </lineage>
</organism>
<dbReference type="OrthoDB" id="5882801at2759"/>
<reference evidence="2 3" key="1">
    <citation type="submission" date="2014-10" db="EMBL/GenBank/DDBJ databases">
        <title>Draft genome of the hookworm Ancylostoma caninum.</title>
        <authorList>
            <person name="Mitreva M."/>
        </authorList>
    </citation>
    <scope>NUCLEOTIDE SEQUENCE [LARGE SCALE GENOMIC DNA]</scope>
    <source>
        <strain evidence="2 3">Baltimore</strain>
    </source>
</reference>
<keyword evidence="3" id="KW-1185">Reference proteome</keyword>
<gene>
    <name evidence="2" type="ORF">ANCCAN_22160</name>
</gene>
<protein>
    <recommendedName>
        <fullName evidence="4">Surfactant protein B</fullName>
    </recommendedName>
</protein>
<sequence length="301" mass="32300">MRAFYVLVLAAVAAANYGNNGRENPNTGAVKKDSLFCIPCIVGAKIIRLYMRPFATLTDLFCMAFNLGGPCGGTAKMFLGALEVGGERHACSLIKLCSGDVSPLEVPSGLRPITNGIENAAESVSNFTRNSLDGARTLFGDTIKQTASGLGNLISGGSNFAGKLAGNIPFLGGSLENLIGSTGNFFGGMSESIGNGIGDVFNQAFPHRSSRRKRSTTERNAKAILDQLDVELPKNASEVSLLLISANKFLKVEKISNQRSGRYNMRAKPVLFKVDKAFHYLAQEIKEKTLEKIRIEEEAKA</sequence>
<feature type="chain" id="PRO_5016850867" description="Surfactant protein B" evidence="1">
    <location>
        <begin position="16"/>
        <end position="301"/>
    </location>
</feature>
<feature type="signal peptide" evidence="1">
    <location>
        <begin position="1"/>
        <end position="15"/>
    </location>
</feature>
<evidence type="ECO:0000313" key="3">
    <source>
        <dbReference type="Proteomes" id="UP000252519"/>
    </source>
</evidence>
<proteinExistence type="predicted"/>
<dbReference type="AlphaFoldDB" id="A0A368FMI1"/>
<dbReference type="EMBL" id="JOJR01001169">
    <property type="protein sequence ID" value="RCN32040.1"/>
    <property type="molecule type" value="Genomic_DNA"/>
</dbReference>
<comment type="caution">
    <text evidence="2">The sequence shown here is derived from an EMBL/GenBank/DDBJ whole genome shotgun (WGS) entry which is preliminary data.</text>
</comment>